<evidence type="ECO:0000259" key="2">
    <source>
        <dbReference type="PROSITE" id="PS50111"/>
    </source>
</evidence>
<protein>
    <submittedName>
        <fullName evidence="3">Methyl-accepting chemotaxis protein IV</fullName>
    </submittedName>
</protein>
<feature type="domain" description="Methyl-accepting transducer" evidence="2">
    <location>
        <begin position="1"/>
        <end position="156"/>
    </location>
</feature>
<dbReference type="AlphaFoldDB" id="A0A645HZL3"/>
<dbReference type="PROSITE" id="PS50111">
    <property type="entry name" value="CHEMOTAXIS_TRANSDUC_2"/>
    <property type="match status" value="1"/>
</dbReference>
<reference evidence="3" key="1">
    <citation type="submission" date="2019-08" db="EMBL/GenBank/DDBJ databases">
        <authorList>
            <person name="Kucharzyk K."/>
            <person name="Murdoch R.W."/>
            <person name="Higgins S."/>
            <person name="Loffler F."/>
        </authorList>
    </citation>
    <scope>NUCLEOTIDE SEQUENCE</scope>
</reference>
<dbReference type="EMBL" id="VSSQ01102842">
    <property type="protein sequence ID" value="MPN44036.1"/>
    <property type="molecule type" value="Genomic_DNA"/>
</dbReference>
<dbReference type="InterPro" id="IPR051310">
    <property type="entry name" value="MCP_chemotaxis"/>
</dbReference>
<dbReference type="GO" id="GO:0016020">
    <property type="term" value="C:membrane"/>
    <property type="evidence" value="ECO:0007669"/>
    <property type="project" value="InterPro"/>
</dbReference>
<dbReference type="PANTHER" id="PTHR43531:SF11">
    <property type="entry name" value="METHYL-ACCEPTING CHEMOTAXIS PROTEIN 3"/>
    <property type="match status" value="1"/>
</dbReference>
<comment type="caution">
    <text evidence="3">The sequence shown here is derived from an EMBL/GenBank/DDBJ whole genome shotgun (WGS) entry which is preliminary data.</text>
</comment>
<sequence length="179" mass="18755">MLTAIRNISDKTDGISKIIKTIDDISFQTNILALNAAVEAARAGTAGKGFAVVADEVRNLAKKAADAARDTTALIQDTVAAVQRGSELTSGTAEALRLLNENSDKVVAITNEIGKDAQEQVEGIRRLSDGLTKISGSVQSSSSTAQESAAGSDALTQEIERLNTLLHPFHFKDSGVFAA</sequence>
<dbReference type="Pfam" id="PF00015">
    <property type="entry name" value="MCPsignal"/>
    <property type="match status" value="1"/>
</dbReference>
<organism evidence="3">
    <name type="scientific">bioreactor metagenome</name>
    <dbReference type="NCBI Taxonomy" id="1076179"/>
    <lineage>
        <taxon>unclassified sequences</taxon>
        <taxon>metagenomes</taxon>
        <taxon>ecological metagenomes</taxon>
    </lineage>
</organism>
<dbReference type="PRINTS" id="PR00260">
    <property type="entry name" value="CHEMTRNSDUCR"/>
</dbReference>
<gene>
    <name evidence="3" type="primary">tap_24</name>
    <name evidence="3" type="ORF">SDC9_191597</name>
</gene>
<dbReference type="InterPro" id="IPR004089">
    <property type="entry name" value="MCPsignal_dom"/>
</dbReference>
<keyword evidence="1" id="KW-0145">Chemotaxis</keyword>
<dbReference type="PANTHER" id="PTHR43531">
    <property type="entry name" value="PROTEIN ICFG"/>
    <property type="match status" value="1"/>
</dbReference>
<evidence type="ECO:0000313" key="3">
    <source>
        <dbReference type="EMBL" id="MPN44036.1"/>
    </source>
</evidence>
<dbReference type="GO" id="GO:0004888">
    <property type="term" value="F:transmembrane signaling receptor activity"/>
    <property type="evidence" value="ECO:0007669"/>
    <property type="project" value="InterPro"/>
</dbReference>
<name>A0A645HZL3_9ZZZZ</name>
<dbReference type="GO" id="GO:0006935">
    <property type="term" value="P:chemotaxis"/>
    <property type="evidence" value="ECO:0007669"/>
    <property type="project" value="UniProtKB-KW"/>
</dbReference>
<evidence type="ECO:0000256" key="1">
    <source>
        <dbReference type="ARBA" id="ARBA00022500"/>
    </source>
</evidence>
<dbReference type="SUPFAM" id="SSF58104">
    <property type="entry name" value="Methyl-accepting chemotaxis protein (MCP) signaling domain"/>
    <property type="match status" value="1"/>
</dbReference>
<dbReference type="GO" id="GO:0007165">
    <property type="term" value="P:signal transduction"/>
    <property type="evidence" value="ECO:0007669"/>
    <property type="project" value="InterPro"/>
</dbReference>
<proteinExistence type="predicted"/>
<dbReference type="InterPro" id="IPR004090">
    <property type="entry name" value="Chemotax_Me-accpt_rcpt"/>
</dbReference>
<dbReference type="Gene3D" id="1.10.287.950">
    <property type="entry name" value="Methyl-accepting chemotaxis protein"/>
    <property type="match status" value="1"/>
</dbReference>
<dbReference type="SMART" id="SM00283">
    <property type="entry name" value="MA"/>
    <property type="match status" value="1"/>
</dbReference>
<accession>A0A645HZL3</accession>